<name>A0A562INZ3_9ACTN</name>
<reference evidence="5 6" key="1">
    <citation type="submission" date="2019-07" db="EMBL/GenBank/DDBJ databases">
        <title>R&amp;d 2014.</title>
        <authorList>
            <person name="Klenk H.-P."/>
        </authorList>
    </citation>
    <scope>NUCLEOTIDE SEQUENCE [LARGE SCALE GENOMIC DNA]</scope>
    <source>
        <strain evidence="5 6">DSM 45764</strain>
    </source>
</reference>
<dbReference type="PRINTS" id="PR00035">
    <property type="entry name" value="HTHGNTR"/>
</dbReference>
<dbReference type="PANTHER" id="PTHR43537">
    <property type="entry name" value="TRANSCRIPTIONAL REGULATOR, GNTR FAMILY"/>
    <property type="match status" value="1"/>
</dbReference>
<organism evidence="5 6">
    <name type="scientific">Modestobacter roseus</name>
    <dbReference type="NCBI Taxonomy" id="1181884"/>
    <lineage>
        <taxon>Bacteria</taxon>
        <taxon>Bacillati</taxon>
        <taxon>Actinomycetota</taxon>
        <taxon>Actinomycetes</taxon>
        <taxon>Geodermatophilales</taxon>
        <taxon>Geodermatophilaceae</taxon>
        <taxon>Modestobacter</taxon>
    </lineage>
</organism>
<keyword evidence="2" id="KW-0238">DNA-binding</keyword>
<evidence type="ECO:0000259" key="4">
    <source>
        <dbReference type="PROSITE" id="PS50949"/>
    </source>
</evidence>
<dbReference type="EMBL" id="VLKF01000001">
    <property type="protein sequence ID" value="TWH72737.1"/>
    <property type="molecule type" value="Genomic_DNA"/>
</dbReference>
<dbReference type="InterPro" id="IPR000524">
    <property type="entry name" value="Tscrpt_reg_HTH_GntR"/>
</dbReference>
<dbReference type="Gene3D" id="1.10.10.10">
    <property type="entry name" value="Winged helix-like DNA-binding domain superfamily/Winged helix DNA-binding domain"/>
    <property type="match status" value="1"/>
</dbReference>
<keyword evidence="1" id="KW-0805">Transcription regulation</keyword>
<proteinExistence type="predicted"/>
<dbReference type="InterPro" id="IPR008920">
    <property type="entry name" value="TF_FadR/GntR_C"/>
</dbReference>
<dbReference type="InterPro" id="IPR011711">
    <property type="entry name" value="GntR_C"/>
</dbReference>
<dbReference type="GO" id="GO:0003677">
    <property type="term" value="F:DNA binding"/>
    <property type="evidence" value="ECO:0007669"/>
    <property type="project" value="UniProtKB-KW"/>
</dbReference>
<keyword evidence="5" id="KW-0670">Pyruvate</keyword>
<evidence type="ECO:0000313" key="6">
    <source>
        <dbReference type="Proteomes" id="UP000321490"/>
    </source>
</evidence>
<dbReference type="Proteomes" id="UP000321490">
    <property type="component" value="Unassembled WGS sequence"/>
</dbReference>
<dbReference type="PROSITE" id="PS50949">
    <property type="entry name" value="HTH_GNTR"/>
    <property type="match status" value="1"/>
</dbReference>
<dbReference type="CDD" id="cd07377">
    <property type="entry name" value="WHTH_GntR"/>
    <property type="match status" value="1"/>
</dbReference>
<feature type="domain" description="HTH gntR-type" evidence="4">
    <location>
        <begin position="11"/>
        <end position="79"/>
    </location>
</feature>
<gene>
    <name evidence="5" type="ORF">JD78_01259</name>
</gene>
<protein>
    <submittedName>
        <fullName evidence="5">GntR family transcriptional repressor for pyruvate dehydrogenase complex</fullName>
    </submittedName>
</protein>
<dbReference type="InterPro" id="IPR036388">
    <property type="entry name" value="WH-like_DNA-bd_sf"/>
</dbReference>
<dbReference type="SUPFAM" id="SSF48008">
    <property type="entry name" value="GntR ligand-binding domain-like"/>
    <property type="match status" value="1"/>
</dbReference>
<dbReference type="SUPFAM" id="SSF46785">
    <property type="entry name" value="Winged helix' DNA-binding domain"/>
    <property type="match status" value="1"/>
</dbReference>
<sequence>MHAGAAPSGQPSRADAVSARLERLILDGTLGPGDRLPPERELAGSLGVSRGSVRDALRDLEVRGLVDRTRGRGTTVLRPGGTLTGLALAGGLDADRIELAQVMDVRACIEPSVAGRAARHATAQAVAQLDALLLEMESESRPADFARLDRTFHRAIAQYSNNPLLVRLHDRVQELAEPSRREHLLTADRIRSSRREHQRIVDAIRAGDEAGAVAAAAAHVASVQRRVAGG</sequence>
<dbReference type="GO" id="GO:0003700">
    <property type="term" value="F:DNA-binding transcription factor activity"/>
    <property type="evidence" value="ECO:0007669"/>
    <property type="project" value="InterPro"/>
</dbReference>
<dbReference type="SMART" id="SM00895">
    <property type="entry name" value="FCD"/>
    <property type="match status" value="1"/>
</dbReference>
<dbReference type="AlphaFoldDB" id="A0A562INZ3"/>
<evidence type="ECO:0000313" key="5">
    <source>
        <dbReference type="EMBL" id="TWH72737.1"/>
    </source>
</evidence>
<dbReference type="PANTHER" id="PTHR43537:SF24">
    <property type="entry name" value="GLUCONATE OPERON TRANSCRIPTIONAL REPRESSOR"/>
    <property type="match status" value="1"/>
</dbReference>
<evidence type="ECO:0000256" key="3">
    <source>
        <dbReference type="ARBA" id="ARBA00023163"/>
    </source>
</evidence>
<dbReference type="OrthoDB" id="3575876at2"/>
<keyword evidence="3" id="KW-0804">Transcription</keyword>
<dbReference type="InterPro" id="IPR036390">
    <property type="entry name" value="WH_DNA-bd_sf"/>
</dbReference>
<comment type="caution">
    <text evidence="5">The sequence shown here is derived from an EMBL/GenBank/DDBJ whole genome shotgun (WGS) entry which is preliminary data.</text>
</comment>
<dbReference type="Gene3D" id="1.20.120.530">
    <property type="entry name" value="GntR ligand-binding domain-like"/>
    <property type="match status" value="1"/>
</dbReference>
<evidence type="ECO:0000256" key="2">
    <source>
        <dbReference type="ARBA" id="ARBA00023125"/>
    </source>
</evidence>
<accession>A0A562INZ3</accession>
<dbReference type="Pfam" id="PF07729">
    <property type="entry name" value="FCD"/>
    <property type="match status" value="1"/>
</dbReference>
<evidence type="ECO:0000256" key="1">
    <source>
        <dbReference type="ARBA" id="ARBA00023015"/>
    </source>
</evidence>
<dbReference type="SMART" id="SM00345">
    <property type="entry name" value="HTH_GNTR"/>
    <property type="match status" value="1"/>
</dbReference>
<dbReference type="Pfam" id="PF00392">
    <property type="entry name" value="GntR"/>
    <property type="match status" value="1"/>
</dbReference>
<keyword evidence="6" id="KW-1185">Reference proteome</keyword>